<keyword evidence="12" id="KW-1185">Reference proteome</keyword>
<dbReference type="InterPro" id="IPR032710">
    <property type="entry name" value="NTF2-like_dom_sf"/>
</dbReference>
<keyword evidence="7" id="KW-0539">Nucleus</keyword>
<gene>
    <name evidence="11" type="ORF">FKW77_006148</name>
</gene>
<evidence type="ECO:0000256" key="7">
    <source>
        <dbReference type="ARBA" id="ARBA00023242"/>
    </source>
</evidence>
<evidence type="ECO:0000256" key="1">
    <source>
        <dbReference type="ARBA" id="ARBA00004123"/>
    </source>
</evidence>
<dbReference type="InterPro" id="IPR018222">
    <property type="entry name" value="Nuclear_transport_factor_2_euk"/>
</dbReference>
<evidence type="ECO:0000259" key="10">
    <source>
        <dbReference type="PROSITE" id="PS51281"/>
    </source>
</evidence>
<proteinExistence type="inferred from homology"/>
<dbReference type="STRING" id="50376.A0A517KWJ6"/>
<dbReference type="Pfam" id="PF03943">
    <property type="entry name" value="TAP_C"/>
    <property type="match status" value="1"/>
</dbReference>
<evidence type="ECO:0000256" key="2">
    <source>
        <dbReference type="ARBA" id="ARBA00009285"/>
    </source>
</evidence>
<evidence type="ECO:0000259" key="9">
    <source>
        <dbReference type="PROSITE" id="PS50177"/>
    </source>
</evidence>
<dbReference type="EMBL" id="CP042185">
    <property type="protein sequence ID" value="QDS67749.1"/>
    <property type="molecule type" value="Genomic_DNA"/>
</dbReference>
<dbReference type="PROSITE" id="PS51281">
    <property type="entry name" value="TAP_C"/>
    <property type="match status" value="1"/>
</dbReference>
<dbReference type="GO" id="GO:0003723">
    <property type="term" value="F:RNA binding"/>
    <property type="evidence" value="ECO:0007669"/>
    <property type="project" value="TreeGrafter"/>
</dbReference>
<dbReference type="CDD" id="cd14342">
    <property type="entry name" value="UBA_TAP-C"/>
    <property type="match status" value="1"/>
</dbReference>
<dbReference type="AlphaFoldDB" id="A0A517KWJ6"/>
<feature type="compositionally biased region" description="Basic and acidic residues" evidence="8">
    <location>
        <begin position="18"/>
        <end position="34"/>
    </location>
</feature>
<organism evidence="11 12">
    <name type="scientific">Venturia effusa</name>
    <dbReference type="NCBI Taxonomy" id="50376"/>
    <lineage>
        <taxon>Eukaryota</taxon>
        <taxon>Fungi</taxon>
        <taxon>Dikarya</taxon>
        <taxon>Ascomycota</taxon>
        <taxon>Pezizomycotina</taxon>
        <taxon>Dothideomycetes</taxon>
        <taxon>Pleosporomycetidae</taxon>
        <taxon>Venturiales</taxon>
        <taxon>Venturiaceae</taxon>
        <taxon>Venturia</taxon>
    </lineage>
</organism>
<dbReference type="Gene3D" id="3.80.10.10">
    <property type="entry name" value="Ribonuclease Inhibitor"/>
    <property type="match status" value="1"/>
</dbReference>
<reference evidence="11 12" key="1">
    <citation type="submission" date="2019-07" db="EMBL/GenBank/DDBJ databases">
        <title>Finished genome of Venturia effusa.</title>
        <authorList>
            <person name="Young C.A."/>
            <person name="Cox M.P."/>
            <person name="Ganley A.R.D."/>
            <person name="David W.J."/>
        </authorList>
    </citation>
    <scope>NUCLEOTIDE SEQUENCE [LARGE SCALE GENOMIC DNA]</scope>
    <source>
        <strain evidence="12">albino</strain>
    </source>
</reference>
<dbReference type="SUPFAM" id="SSF54427">
    <property type="entry name" value="NTF2-like"/>
    <property type="match status" value="1"/>
</dbReference>
<dbReference type="InterPro" id="IPR009060">
    <property type="entry name" value="UBA-like_sf"/>
</dbReference>
<dbReference type="Gene3D" id="1.10.8.10">
    <property type="entry name" value="DNA helicase RuvA subunit, C-terminal domain"/>
    <property type="match status" value="1"/>
</dbReference>
<dbReference type="Gene3D" id="3.10.450.50">
    <property type="match status" value="1"/>
</dbReference>
<dbReference type="GO" id="GO:0005634">
    <property type="term" value="C:nucleus"/>
    <property type="evidence" value="ECO:0007669"/>
    <property type="project" value="UniProtKB-SubCell"/>
</dbReference>
<dbReference type="InterPro" id="IPR002075">
    <property type="entry name" value="NTF2_dom"/>
</dbReference>
<dbReference type="InterPro" id="IPR032675">
    <property type="entry name" value="LRR_dom_sf"/>
</dbReference>
<dbReference type="Proteomes" id="UP000316270">
    <property type="component" value="Chromosome 1"/>
</dbReference>
<keyword evidence="4" id="KW-0433">Leucine-rich repeat</keyword>
<comment type="subcellular location">
    <subcellularLocation>
        <location evidence="1">Nucleus</location>
    </subcellularLocation>
</comment>
<dbReference type="InterPro" id="IPR030217">
    <property type="entry name" value="NXF_fam"/>
</dbReference>
<keyword evidence="6" id="KW-0509">mRNA transport</keyword>
<dbReference type="SUPFAM" id="SSF52058">
    <property type="entry name" value="L domain-like"/>
    <property type="match status" value="1"/>
</dbReference>
<dbReference type="SUPFAM" id="SSF46934">
    <property type="entry name" value="UBA-like"/>
    <property type="match status" value="1"/>
</dbReference>
<feature type="compositionally biased region" description="Polar residues" evidence="8">
    <location>
        <begin position="1"/>
        <end position="12"/>
    </location>
</feature>
<accession>A0A517KWJ6</accession>
<dbReference type="InterPro" id="IPR005637">
    <property type="entry name" value="TAP_C_dom"/>
</dbReference>
<name>A0A517KWJ6_9PEZI</name>
<evidence type="ECO:0000256" key="8">
    <source>
        <dbReference type="SAM" id="MobiDB-lite"/>
    </source>
</evidence>
<dbReference type="Pfam" id="PF22602">
    <property type="entry name" value="NXF_NTF2"/>
    <property type="match status" value="1"/>
</dbReference>
<evidence type="ECO:0000313" key="12">
    <source>
        <dbReference type="Proteomes" id="UP000316270"/>
    </source>
</evidence>
<evidence type="ECO:0000256" key="3">
    <source>
        <dbReference type="ARBA" id="ARBA00022448"/>
    </source>
</evidence>
<feature type="domain" description="NTF2" evidence="9">
    <location>
        <begin position="349"/>
        <end position="515"/>
    </location>
</feature>
<dbReference type="SMART" id="SM00804">
    <property type="entry name" value="TAP_C"/>
    <property type="match status" value="1"/>
</dbReference>
<feature type="region of interest" description="Disordered" evidence="8">
    <location>
        <begin position="1"/>
        <end position="47"/>
    </location>
</feature>
<dbReference type="PROSITE" id="PS51450">
    <property type="entry name" value="LRR"/>
    <property type="match status" value="1"/>
</dbReference>
<evidence type="ECO:0000313" key="11">
    <source>
        <dbReference type="EMBL" id="QDS67749.1"/>
    </source>
</evidence>
<evidence type="ECO:0000256" key="5">
    <source>
        <dbReference type="ARBA" id="ARBA00022737"/>
    </source>
</evidence>
<evidence type="ECO:0000256" key="6">
    <source>
        <dbReference type="ARBA" id="ARBA00022816"/>
    </source>
</evidence>
<dbReference type="PANTHER" id="PTHR10662:SF22">
    <property type="entry name" value="NUCLEAR RNA EXPORT FACTOR 1"/>
    <property type="match status" value="1"/>
</dbReference>
<evidence type="ECO:0000256" key="4">
    <source>
        <dbReference type="ARBA" id="ARBA00022614"/>
    </source>
</evidence>
<feature type="domain" description="TAP-C" evidence="10">
    <location>
        <begin position="548"/>
        <end position="602"/>
    </location>
</feature>
<keyword evidence="5" id="KW-0677">Repeat</keyword>
<dbReference type="PROSITE" id="PS50177">
    <property type="entry name" value="NTF2_DOMAIN"/>
    <property type="match status" value="1"/>
</dbReference>
<keyword evidence="3" id="KW-0813">Transport</keyword>
<dbReference type="GO" id="GO:0016973">
    <property type="term" value="P:poly(A)+ mRNA export from nucleus"/>
    <property type="evidence" value="ECO:0007669"/>
    <property type="project" value="TreeGrafter"/>
</dbReference>
<comment type="similarity">
    <text evidence="2">Belongs to the NXF family.</text>
</comment>
<dbReference type="InterPro" id="IPR001611">
    <property type="entry name" value="Leu-rich_rpt"/>
</dbReference>
<evidence type="ECO:0008006" key="13">
    <source>
        <dbReference type="Google" id="ProtNLM"/>
    </source>
</evidence>
<dbReference type="OrthoDB" id="25872at2759"/>
<dbReference type="PANTHER" id="PTHR10662">
    <property type="entry name" value="NUCLEAR RNA EXPORT FACTOR"/>
    <property type="match status" value="1"/>
</dbReference>
<sequence>MAVTASRRNNMPQRGPRSARDLTMRDAPTADRRPAGGSSNNRSRDRTACSLAQLKITGWRNPNFKHADDEDRGASKLTKFIERRANIAQDKHAKSRGIRKDTLVRARKSRVEGDALILSVPTEDVRSILSAQGYEFGGINIRIEVLGGSGPVAFGGRDTSELTETPKIKESILAAIRRRFNKETRILDLSNIGQDPDLNNAGFHGLLESYGTKFFRCIMTVCDSFFKTREEKEELIIGITLANNGLKDITPVMLLADLKFFPDLKAIDLSGNQISKVGDLSKWDYKLKKLQHIVLSGNPIETDSTVARSLVQQFPALLTINNSPIPPEIYIKPTPPKVRPPVFDQDGGVATRFLTTFYQGFDNQRADLVPHFYDANSKFSYCVNMKSLRAPSEPKVLPKGEWSTYTRNSRNLHILNNPHTKIQRLHQGVEDIKKAFSEFPATHHLGYPEKWLVECSMIPNVPDLNGTKGGVNGLRILLHGEFREVETGKNRSFDRTFILAPGPNEVRVVNDMMTIRGYGGCEAFQAELPEPEVQPPIVQEAAAISEEEQKKLWVIELSQITGMNLKFAELCMEQCGWIPADALASFNDKNGKGELPAEVFAK</sequence>
<protein>
    <recommendedName>
        <fullName evidence="13">Nuclear mRNA export, poly(A)+RNA binding protein</fullName>
    </recommendedName>
</protein>